<comment type="caution">
    <text evidence="1">The sequence shown here is derived from an EMBL/GenBank/DDBJ whole genome shotgun (WGS) entry which is preliminary data.</text>
</comment>
<dbReference type="Proteomes" id="UP001055072">
    <property type="component" value="Unassembled WGS sequence"/>
</dbReference>
<accession>A0ACB8UBU6</accession>
<proteinExistence type="predicted"/>
<organism evidence="1 2">
    <name type="scientific">Irpex rosettiformis</name>
    <dbReference type="NCBI Taxonomy" id="378272"/>
    <lineage>
        <taxon>Eukaryota</taxon>
        <taxon>Fungi</taxon>
        <taxon>Dikarya</taxon>
        <taxon>Basidiomycota</taxon>
        <taxon>Agaricomycotina</taxon>
        <taxon>Agaricomycetes</taxon>
        <taxon>Polyporales</taxon>
        <taxon>Irpicaceae</taxon>
        <taxon>Irpex</taxon>
    </lineage>
</organism>
<keyword evidence="1" id="KW-0418">Kinase</keyword>
<evidence type="ECO:0000313" key="2">
    <source>
        <dbReference type="Proteomes" id="UP001055072"/>
    </source>
</evidence>
<keyword evidence="2" id="KW-1185">Reference proteome</keyword>
<dbReference type="EMBL" id="MU274904">
    <property type="protein sequence ID" value="KAI0091867.1"/>
    <property type="molecule type" value="Genomic_DNA"/>
</dbReference>
<protein>
    <submittedName>
        <fullName evidence="1">Riboflavin kinase</fullName>
    </submittedName>
</protein>
<name>A0ACB8UBU6_9APHY</name>
<evidence type="ECO:0000313" key="1">
    <source>
        <dbReference type="EMBL" id="KAI0091867.1"/>
    </source>
</evidence>
<keyword evidence="1" id="KW-0808">Transferase</keyword>
<sequence length="205" mass="22713">MTVTKTHAETAAEAALHERPPAPVSKSDARAHRPSIVGPDIPEEPFPIILSGSVQRGFGRGGKDLGCPTANLPDESLPPMSSVTQTGVYYGFAQVTPSNDGQSTPLTSQDTLVHPMVMSLGWNPFYKNKQLTAEIHVMHDFRKDFYGHEMKAIVLGYIRPELDYVSREALIEDIETDKRVALNCLTRPAYEKFKQHTIFTGHPKL</sequence>
<gene>
    <name evidence="1" type="ORF">BDY19DRAFT_927185</name>
</gene>
<reference evidence="1" key="1">
    <citation type="journal article" date="2021" name="Environ. Microbiol.">
        <title>Gene family expansions and transcriptome signatures uncover fungal adaptations to wood decay.</title>
        <authorList>
            <person name="Hage H."/>
            <person name="Miyauchi S."/>
            <person name="Viragh M."/>
            <person name="Drula E."/>
            <person name="Min B."/>
            <person name="Chaduli D."/>
            <person name="Navarro D."/>
            <person name="Favel A."/>
            <person name="Norest M."/>
            <person name="Lesage-Meessen L."/>
            <person name="Balint B."/>
            <person name="Merenyi Z."/>
            <person name="de Eugenio L."/>
            <person name="Morin E."/>
            <person name="Martinez A.T."/>
            <person name="Baldrian P."/>
            <person name="Stursova M."/>
            <person name="Martinez M.J."/>
            <person name="Novotny C."/>
            <person name="Magnuson J.K."/>
            <person name="Spatafora J.W."/>
            <person name="Maurice S."/>
            <person name="Pangilinan J."/>
            <person name="Andreopoulos W."/>
            <person name="LaButti K."/>
            <person name="Hundley H."/>
            <person name="Na H."/>
            <person name="Kuo A."/>
            <person name="Barry K."/>
            <person name="Lipzen A."/>
            <person name="Henrissat B."/>
            <person name="Riley R."/>
            <person name="Ahrendt S."/>
            <person name="Nagy L.G."/>
            <person name="Grigoriev I.V."/>
            <person name="Martin F."/>
            <person name="Rosso M.N."/>
        </authorList>
    </citation>
    <scope>NUCLEOTIDE SEQUENCE</scope>
    <source>
        <strain evidence="1">CBS 384.51</strain>
    </source>
</reference>